<dbReference type="EMBL" id="JBFOLK010000009">
    <property type="protein sequence ID" value="KAL2485357.1"/>
    <property type="molecule type" value="Genomic_DNA"/>
</dbReference>
<protein>
    <submittedName>
        <fullName evidence="1">Cellulose synthase-like protein D4</fullName>
    </submittedName>
</protein>
<dbReference type="AlphaFoldDB" id="A0ABD1RAB5"/>
<evidence type="ECO:0000313" key="1">
    <source>
        <dbReference type="EMBL" id="KAL2485357.1"/>
    </source>
</evidence>
<sequence>MSGEYSSDYMSYTVHIPPMLDNQPMDTSVAAKSEEQYVSNFLFTGGFNSVTRAHLMDNMIESKVSHPQMAGSKGSYCAMQTCDGKVMKRIVMHNFRYYLRKSILLDTAHHFFQAVQENVGGWVEEMAT</sequence>
<keyword evidence="2" id="KW-1185">Reference proteome</keyword>
<evidence type="ECO:0000313" key="2">
    <source>
        <dbReference type="Proteomes" id="UP001604336"/>
    </source>
</evidence>
<name>A0ABD1RAB5_9LAMI</name>
<reference evidence="2" key="1">
    <citation type="submission" date="2024-07" db="EMBL/GenBank/DDBJ databases">
        <title>Two chromosome-level genome assemblies of Korean endemic species Abeliophyllum distichum and Forsythia ovata (Oleaceae).</title>
        <authorList>
            <person name="Jang H."/>
        </authorList>
    </citation>
    <scope>NUCLEOTIDE SEQUENCE [LARGE SCALE GENOMIC DNA]</scope>
</reference>
<dbReference type="Proteomes" id="UP001604336">
    <property type="component" value="Unassembled WGS sequence"/>
</dbReference>
<proteinExistence type="predicted"/>
<accession>A0ABD1RAB5</accession>
<organism evidence="1 2">
    <name type="scientific">Abeliophyllum distichum</name>
    <dbReference type="NCBI Taxonomy" id="126358"/>
    <lineage>
        <taxon>Eukaryota</taxon>
        <taxon>Viridiplantae</taxon>
        <taxon>Streptophyta</taxon>
        <taxon>Embryophyta</taxon>
        <taxon>Tracheophyta</taxon>
        <taxon>Spermatophyta</taxon>
        <taxon>Magnoliopsida</taxon>
        <taxon>eudicotyledons</taxon>
        <taxon>Gunneridae</taxon>
        <taxon>Pentapetalae</taxon>
        <taxon>asterids</taxon>
        <taxon>lamiids</taxon>
        <taxon>Lamiales</taxon>
        <taxon>Oleaceae</taxon>
        <taxon>Forsythieae</taxon>
        <taxon>Abeliophyllum</taxon>
    </lineage>
</organism>
<gene>
    <name evidence="1" type="ORF">Adt_30113</name>
</gene>
<comment type="caution">
    <text evidence="1">The sequence shown here is derived from an EMBL/GenBank/DDBJ whole genome shotgun (WGS) entry which is preliminary data.</text>
</comment>